<dbReference type="AlphaFoldDB" id="A0A9L0KE32"/>
<keyword evidence="2" id="KW-1185">Reference proteome</keyword>
<dbReference type="Ensembl" id="ENSEAST00005045622.1">
    <property type="protein sequence ID" value="ENSEASP00005060772.1"/>
    <property type="gene ID" value="ENSEASG00005025359.1"/>
</dbReference>
<dbReference type="Proteomes" id="UP000694387">
    <property type="component" value="Chromosome 14"/>
</dbReference>
<name>A0A9L0KE32_EQUAS</name>
<accession>A0A9L0KE32</accession>
<evidence type="ECO:0000313" key="1">
    <source>
        <dbReference type="Ensembl" id="ENSEASP00005060772.1"/>
    </source>
</evidence>
<evidence type="ECO:0000313" key="2">
    <source>
        <dbReference type="Proteomes" id="UP000694387"/>
    </source>
</evidence>
<reference evidence="1" key="2">
    <citation type="submission" date="2025-08" db="UniProtKB">
        <authorList>
            <consortium name="Ensembl"/>
        </authorList>
    </citation>
    <scope>IDENTIFICATION</scope>
</reference>
<reference evidence="1" key="3">
    <citation type="submission" date="2025-09" db="UniProtKB">
        <authorList>
            <consortium name="Ensembl"/>
        </authorList>
    </citation>
    <scope>IDENTIFICATION</scope>
</reference>
<organism evidence="1 2">
    <name type="scientific">Equus asinus</name>
    <name type="common">Donkey</name>
    <name type="synonym">Equus africanus asinus</name>
    <dbReference type="NCBI Taxonomy" id="9793"/>
    <lineage>
        <taxon>Eukaryota</taxon>
        <taxon>Metazoa</taxon>
        <taxon>Chordata</taxon>
        <taxon>Craniata</taxon>
        <taxon>Vertebrata</taxon>
        <taxon>Euteleostomi</taxon>
        <taxon>Mammalia</taxon>
        <taxon>Eutheria</taxon>
        <taxon>Laurasiatheria</taxon>
        <taxon>Perissodactyla</taxon>
        <taxon>Equidae</taxon>
        <taxon>Equus</taxon>
    </lineage>
</organism>
<sequence>MYLLMNSLTVMSVWDHSSSVYLEPTSTGTVRQPATSWIYSKLSEKQVLSLSSFLVSLLGHSAKCALHWFPPIVTTSRGGLLSSPTALTRKLRHREVRLLTLLMPFSFADRSRKSGLLQFLLGSSSSLLANFSLCSPCH</sequence>
<reference evidence="1 2" key="1">
    <citation type="journal article" date="2020" name="Nat. Commun.">
        <title>Donkey genomes provide new insights into domestication and selection for coat color.</title>
        <authorList>
            <person name="Wang"/>
            <person name="C."/>
            <person name="Li"/>
            <person name="H."/>
            <person name="Guo"/>
            <person name="Y."/>
            <person name="Huang"/>
            <person name="J."/>
            <person name="Sun"/>
            <person name="Y."/>
            <person name="Min"/>
            <person name="J."/>
            <person name="Wang"/>
            <person name="J."/>
            <person name="Fang"/>
            <person name="X."/>
            <person name="Zhao"/>
            <person name="Z."/>
            <person name="Wang"/>
            <person name="S."/>
            <person name="Zhang"/>
            <person name="Y."/>
            <person name="Liu"/>
            <person name="Q."/>
            <person name="Jiang"/>
            <person name="Q."/>
            <person name="Wang"/>
            <person name="X."/>
            <person name="Guo"/>
            <person name="Y."/>
            <person name="Yang"/>
            <person name="C."/>
            <person name="Wang"/>
            <person name="Y."/>
            <person name="Tian"/>
            <person name="F."/>
            <person name="Zhuang"/>
            <person name="G."/>
            <person name="Fan"/>
            <person name="Y."/>
            <person name="Gao"/>
            <person name="Q."/>
            <person name="Li"/>
            <person name="Y."/>
            <person name="Ju"/>
            <person name="Z."/>
            <person name="Li"/>
            <person name="J."/>
            <person name="Li"/>
            <person name="R."/>
            <person name="Hou"/>
            <person name="M."/>
            <person name="Yang"/>
            <person name="G."/>
            <person name="Liu"/>
            <person name="G."/>
            <person name="Liu"/>
            <person name="W."/>
            <person name="Guo"/>
            <person name="J."/>
            <person name="Pan"/>
            <person name="S."/>
            <person name="Fan"/>
            <person name="G."/>
            <person name="Zhang"/>
            <person name="W."/>
            <person name="Zhang"/>
            <person name="R."/>
            <person name="Yu"/>
            <person name="J."/>
            <person name="Zhang"/>
            <person name="X."/>
            <person name="Yin"/>
            <person name="Q."/>
            <person name="Ji"/>
            <person name="C."/>
            <person name="Jin"/>
            <person name="Y."/>
            <person name="Yue"/>
            <person name="G."/>
            <person name="Liu"/>
            <person name="M."/>
            <person name="Xu"/>
            <person name="J."/>
            <person name="Liu"/>
            <person name="S."/>
            <person name="Jordana"/>
            <person name="J."/>
            <person name="Noce"/>
            <person name="A."/>
            <person name="Amills"/>
            <person name="M."/>
            <person name="Wu"/>
            <person name="D.D."/>
            <person name="Li"/>
            <person name="S."/>
            <person name="Zhou"/>
            <person name="X. and Zhong"/>
            <person name="J."/>
        </authorList>
    </citation>
    <scope>NUCLEOTIDE SEQUENCE [LARGE SCALE GENOMIC DNA]</scope>
</reference>
<proteinExistence type="predicted"/>
<protein>
    <submittedName>
        <fullName evidence="1">Uncharacterized protein</fullName>
    </submittedName>
</protein>
<dbReference type="GeneTree" id="ENSGT01090000263466"/>